<gene>
    <name evidence="1" type="ORF">FA15DRAFT_669964</name>
</gene>
<keyword evidence="2" id="KW-1185">Reference proteome</keyword>
<evidence type="ECO:0008006" key="3">
    <source>
        <dbReference type="Google" id="ProtNLM"/>
    </source>
</evidence>
<name>A0A5C3KTX4_COPMA</name>
<protein>
    <recommendedName>
        <fullName evidence="3">Mitochondrial K+-H+ exchange-related-domain-containing protein</fullName>
    </recommendedName>
</protein>
<dbReference type="EMBL" id="ML210208">
    <property type="protein sequence ID" value="TFK23992.1"/>
    <property type="molecule type" value="Genomic_DNA"/>
</dbReference>
<evidence type="ECO:0000313" key="2">
    <source>
        <dbReference type="Proteomes" id="UP000307440"/>
    </source>
</evidence>
<dbReference type="Proteomes" id="UP000307440">
    <property type="component" value="Unassembled WGS sequence"/>
</dbReference>
<evidence type="ECO:0000313" key="1">
    <source>
        <dbReference type="EMBL" id="TFK23992.1"/>
    </source>
</evidence>
<dbReference type="Pfam" id="PF10173">
    <property type="entry name" value="Mit_KHE1"/>
    <property type="match status" value="1"/>
</dbReference>
<reference evidence="1 2" key="1">
    <citation type="journal article" date="2019" name="Nat. Ecol. Evol.">
        <title>Megaphylogeny resolves global patterns of mushroom evolution.</title>
        <authorList>
            <person name="Varga T."/>
            <person name="Krizsan K."/>
            <person name="Foldi C."/>
            <person name="Dima B."/>
            <person name="Sanchez-Garcia M."/>
            <person name="Sanchez-Ramirez S."/>
            <person name="Szollosi G.J."/>
            <person name="Szarkandi J.G."/>
            <person name="Papp V."/>
            <person name="Albert L."/>
            <person name="Andreopoulos W."/>
            <person name="Angelini C."/>
            <person name="Antonin V."/>
            <person name="Barry K.W."/>
            <person name="Bougher N.L."/>
            <person name="Buchanan P."/>
            <person name="Buyck B."/>
            <person name="Bense V."/>
            <person name="Catcheside P."/>
            <person name="Chovatia M."/>
            <person name="Cooper J."/>
            <person name="Damon W."/>
            <person name="Desjardin D."/>
            <person name="Finy P."/>
            <person name="Geml J."/>
            <person name="Haridas S."/>
            <person name="Hughes K."/>
            <person name="Justo A."/>
            <person name="Karasinski D."/>
            <person name="Kautmanova I."/>
            <person name="Kiss B."/>
            <person name="Kocsube S."/>
            <person name="Kotiranta H."/>
            <person name="LaButti K.M."/>
            <person name="Lechner B.E."/>
            <person name="Liimatainen K."/>
            <person name="Lipzen A."/>
            <person name="Lukacs Z."/>
            <person name="Mihaltcheva S."/>
            <person name="Morgado L.N."/>
            <person name="Niskanen T."/>
            <person name="Noordeloos M.E."/>
            <person name="Ohm R.A."/>
            <person name="Ortiz-Santana B."/>
            <person name="Ovrebo C."/>
            <person name="Racz N."/>
            <person name="Riley R."/>
            <person name="Savchenko A."/>
            <person name="Shiryaev A."/>
            <person name="Soop K."/>
            <person name="Spirin V."/>
            <person name="Szebenyi C."/>
            <person name="Tomsovsky M."/>
            <person name="Tulloss R.E."/>
            <person name="Uehling J."/>
            <person name="Grigoriev I.V."/>
            <person name="Vagvolgyi C."/>
            <person name="Papp T."/>
            <person name="Martin F.M."/>
            <person name="Miettinen O."/>
            <person name="Hibbett D.S."/>
            <person name="Nagy L.G."/>
        </authorList>
    </citation>
    <scope>NUCLEOTIDE SEQUENCE [LARGE SCALE GENOMIC DNA]</scope>
    <source>
        <strain evidence="1 2">CBS 121175</strain>
    </source>
</reference>
<organism evidence="1 2">
    <name type="scientific">Coprinopsis marcescibilis</name>
    <name type="common">Agaric fungus</name>
    <name type="synonym">Psathyrella marcescibilis</name>
    <dbReference type="NCBI Taxonomy" id="230819"/>
    <lineage>
        <taxon>Eukaryota</taxon>
        <taxon>Fungi</taxon>
        <taxon>Dikarya</taxon>
        <taxon>Basidiomycota</taxon>
        <taxon>Agaricomycotina</taxon>
        <taxon>Agaricomycetes</taxon>
        <taxon>Agaricomycetidae</taxon>
        <taxon>Agaricales</taxon>
        <taxon>Agaricineae</taxon>
        <taxon>Psathyrellaceae</taxon>
        <taxon>Coprinopsis</taxon>
    </lineage>
</organism>
<accession>A0A5C3KTX4</accession>
<proteinExistence type="predicted"/>
<dbReference type="InterPro" id="IPR018786">
    <property type="entry name" value="Mit_KHE1"/>
</dbReference>
<dbReference type="PANTHER" id="PTHR28062">
    <property type="entry name" value="K+-H+ EXCHANGE-LIKE PROTEIN"/>
    <property type="match status" value="1"/>
</dbReference>
<dbReference type="GO" id="GO:1902600">
    <property type="term" value="P:proton transmembrane transport"/>
    <property type="evidence" value="ECO:0007669"/>
    <property type="project" value="TreeGrafter"/>
</dbReference>
<dbReference type="STRING" id="230819.A0A5C3KTX4"/>
<dbReference type="GO" id="GO:0006813">
    <property type="term" value="P:potassium ion transport"/>
    <property type="evidence" value="ECO:0007669"/>
    <property type="project" value="TreeGrafter"/>
</dbReference>
<dbReference type="PANTHER" id="PTHR28062:SF1">
    <property type="entry name" value="TRANSMEMBRANE PROTEIN"/>
    <property type="match status" value="1"/>
</dbReference>
<sequence length="284" mass="31609">MTTSLVRISRNARRILAIPLGFQQKESGVEALTFYHFQLSVPTDDKGIQPATSRIGRAWGDISTWAQTKVEGMWSSLGRAEAGSFRRKAFQAGERLMNTQEFEEIALKNAFASLRSSKDTGGEKLEVPLVYPSSITSGEAALQQLRQFADARSPIHRKGLYTWSAVIPFTVPLKLIPVIPNFPFFFSAWKLISHYRAYKTSQNLQSILGKALIVPESSQILDEIYRKYPSSSPFSAQHTILLSKAAIPALVEQLHLDGPQDSADLDRAFDQVQERYSSSNGNGN</sequence>
<dbReference type="AlphaFoldDB" id="A0A5C3KTX4"/>
<dbReference type="GO" id="GO:0005743">
    <property type="term" value="C:mitochondrial inner membrane"/>
    <property type="evidence" value="ECO:0007669"/>
    <property type="project" value="TreeGrafter"/>
</dbReference>
<dbReference type="OrthoDB" id="5562676at2759"/>